<dbReference type="Proteomes" id="UP001583172">
    <property type="component" value="Unassembled WGS sequence"/>
</dbReference>
<evidence type="ECO:0000256" key="1">
    <source>
        <dbReference type="SAM" id="MobiDB-lite"/>
    </source>
</evidence>
<evidence type="ECO:0008006" key="5">
    <source>
        <dbReference type="Google" id="ProtNLM"/>
    </source>
</evidence>
<reference evidence="3 4" key="1">
    <citation type="journal article" date="2024" name="Commun. Biol.">
        <title>Comparative genomic analysis of thermophilic fungi reveals convergent evolutionary adaptations and gene losses.</title>
        <authorList>
            <person name="Steindorff A.S."/>
            <person name="Aguilar-Pontes M.V."/>
            <person name="Robinson A.J."/>
            <person name="Andreopoulos B."/>
            <person name="LaButti K."/>
            <person name="Kuo A."/>
            <person name="Mondo S."/>
            <person name="Riley R."/>
            <person name="Otillar R."/>
            <person name="Haridas S."/>
            <person name="Lipzen A."/>
            <person name="Grimwood J."/>
            <person name="Schmutz J."/>
            <person name="Clum A."/>
            <person name="Reid I.D."/>
            <person name="Moisan M.C."/>
            <person name="Butler G."/>
            <person name="Nguyen T.T.M."/>
            <person name="Dewar K."/>
            <person name="Conant G."/>
            <person name="Drula E."/>
            <person name="Henrissat B."/>
            <person name="Hansel C."/>
            <person name="Singer S."/>
            <person name="Hutchinson M.I."/>
            <person name="de Vries R.P."/>
            <person name="Natvig D.O."/>
            <person name="Powell A.J."/>
            <person name="Tsang A."/>
            <person name="Grigoriev I.V."/>
        </authorList>
    </citation>
    <scope>NUCLEOTIDE SEQUENCE [LARGE SCALE GENOMIC DNA]</scope>
    <source>
        <strain evidence="3 4">CBS 620.91</strain>
    </source>
</reference>
<sequence length="246" mass="27709">MRERRESQNLARIKNRTPPSPSPTGCSFPLLSRTRAQRPATFLPNTQEKNHSSLFFCSSLALALPTRFPLGLPALLIRQFLPLSLHRSALACFLSLRSKESHTPPEEKSKAVQTRCLLDGSCSRQHTTLNNNTNPGFPLFPCHRDRDTREPPLSHLEHLSLLIFHPEPCLDTPTKSTPPRGILHCFHLSPGRSLCFFAFSLLSCCAQILSFSFVLFSVFFSFSWTHHLSEETPGEPTTTLVRGHRP</sequence>
<evidence type="ECO:0000313" key="3">
    <source>
        <dbReference type="EMBL" id="KAL1836590.1"/>
    </source>
</evidence>
<keyword evidence="2" id="KW-1133">Transmembrane helix</keyword>
<accession>A0ABR3V4P8</accession>
<name>A0ABR3V4P8_HUMIN</name>
<feature type="transmembrane region" description="Helical" evidence="2">
    <location>
        <begin position="194"/>
        <end position="220"/>
    </location>
</feature>
<organism evidence="3 4">
    <name type="scientific">Humicola insolens</name>
    <name type="common">Soft-rot fungus</name>
    <dbReference type="NCBI Taxonomy" id="85995"/>
    <lineage>
        <taxon>Eukaryota</taxon>
        <taxon>Fungi</taxon>
        <taxon>Dikarya</taxon>
        <taxon>Ascomycota</taxon>
        <taxon>Pezizomycotina</taxon>
        <taxon>Sordariomycetes</taxon>
        <taxon>Sordariomycetidae</taxon>
        <taxon>Sordariales</taxon>
        <taxon>Chaetomiaceae</taxon>
        <taxon>Mycothermus</taxon>
    </lineage>
</organism>
<keyword evidence="2" id="KW-0472">Membrane</keyword>
<keyword evidence="4" id="KW-1185">Reference proteome</keyword>
<evidence type="ECO:0000313" key="4">
    <source>
        <dbReference type="Proteomes" id="UP001583172"/>
    </source>
</evidence>
<gene>
    <name evidence="3" type="ORF">VTJ49DRAFT_4894</name>
</gene>
<protein>
    <recommendedName>
        <fullName evidence="5">Transmembrane protein</fullName>
    </recommendedName>
</protein>
<keyword evidence="2" id="KW-0812">Transmembrane</keyword>
<proteinExistence type="predicted"/>
<evidence type="ECO:0000256" key="2">
    <source>
        <dbReference type="SAM" id="Phobius"/>
    </source>
</evidence>
<dbReference type="EMBL" id="JAZGSY010000392">
    <property type="protein sequence ID" value="KAL1836590.1"/>
    <property type="molecule type" value="Genomic_DNA"/>
</dbReference>
<feature type="region of interest" description="Disordered" evidence="1">
    <location>
        <begin position="1"/>
        <end position="25"/>
    </location>
</feature>
<comment type="caution">
    <text evidence="3">The sequence shown here is derived from an EMBL/GenBank/DDBJ whole genome shotgun (WGS) entry which is preliminary data.</text>
</comment>